<dbReference type="SMART" id="SM00283">
    <property type="entry name" value="MA"/>
    <property type="match status" value="1"/>
</dbReference>
<evidence type="ECO:0000256" key="4">
    <source>
        <dbReference type="PROSITE-ProRule" id="PRU00284"/>
    </source>
</evidence>
<dbReference type="InterPro" id="IPR004089">
    <property type="entry name" value="MCPsignal_dom"/>
</dbReference>
<keyword evidence="8" id="KW-1185">Reference proteome</keyword>
<dbReference type="Proteomes" id="UP000190064">
    <property type="component" value="Unassembled WGS sequence"/>
</dbReference>
<reference evidence="7" key="1">
    <citation type="submission" date="2017-02" db="EMBL/GenBank/DDBJ databases">
        <title>Draft Genome Sequence of the Salt Water Bacterium Oceanospirillum linum ATCC 11336.</title>
        <authorList>
            <person name="Trachtenberg A.M."/>
            <person name="Carney J.G."/>
            <person name="Linnane J.D."/>
            <person name="Rheaume B.A."/>
            <person name="Pitts N.L."/>
            <person name="Mykles D.L."/>
            <person name="Maclea K.S."/>
        </authorList>
    </citation>
    <scope>NUCLEOTIDE SEQUENCE [LARGE SCALE GENOMIC DNA]</scope>
    <source>
        <strain evidence="7">ATCC 11336</strain>
    </source>
</reference>
<dbReference type="RefSeq" id="WP_078318955.1">
    <property type="nucleotide sequence ID" value="NZ_FXTS01000002.1"/>
</dbReference>
<protein>
    <recommendedName>
        <fullName evidence="9">Methyl-accepting transducer domain-containing protein</fullName>
    </recommendedName>
</protein>
<evidence type="ECO:0000256" key="3">
    <source>
        <dbReference type="ARBA" id="ARBA00029447"/>
    </source>
</evidence>
<dbReference type="Gene3D" id="1.10.287.950">
    <property type="entry name" value="Methyl-accepting chemotaxis protein"/>
    <property type="match status" value="1"/>
</dbReference>
<dbReference type="AlphaFoldDB" id="A0A1T1HD11"/>
<dbReference type="EMBL" id="MTSD02000002">
    <property type="protein sequence ID" value="OOV87620.1"/>
    <property type="molecule type" value="Genomic_DNA"/>
</dbReference>
<dbReference type="GO" id="GO:0016020">
    <property type="term" value="C:membrane"/>
    <property type="evidence" value="ECO:0007669"/>
    <property type="project" value="UniProtKB-SubCell"/>
</dbReference>
<feature type="domain" description="Methyl-accepting transducer" evidence="5">
    <location>
        <begin position="169"/>
        <end position="375"/>
    </location>
</feature>
<sequence>MKNWFSQSSQYLLPVLLLLLGAVASAWQPAAAVVSSVLAAVWLLGLTMKPRQNPEVAQIQSLFQKVADGRLEQRLPNTLNDPELDQLRISINSALDQTETAFREILGAIRASGNGLYFRKLQVTGLHETFRGVLEEIQQVLDEVHRTQEIVDRESLLSRIFLRSERGMSSAMDTTNATLENVNEQASHIADFSHSFSETASDMVQAAEKMSAALMDAGQSAESSFAALQALTDAATDIRNRSSQIDELASQTNLLALNAAIEAARAGEVGRGFAVVADEVRSLADQSQGTAQQISSSIKIMMDTLSSMVSRFEVLREAVDEARETSGVFGETLKESAESACTVDQQAGQISKLADVMEGSMRLLRSAQKARADVNSILNGKPIEIGNLSDIEQKAIDMAVEGRWSKDSSDREALVGIYDQVFTDIERQLNGLR</sequence>
<dbReference type="SUPFAM" id="SSF58104">
    <property type="entry name" value="Methyl-accepting chemotaxis protein (MCP) signaling domain"/>
    <property type="match status" value="1"/>
</dbReference>
<dbReference type="InterPro" id="IPR003660">
    <property type="entry name" value="HAMP_dom"/>
</dbReference>
<comment type="similarity">
    <text evidence="3">Belongs to the methyl-accepting chemotaxis (MCP) protein family.</text>
</comment>
<keyword evidence="2 4" id="KW-0807">Transducer</keyword>
<dbReference type="Pfam" id="PF00015">
    <property type="entry name" value="MCPsignal"/>
    <property type="match status" value="1"/>
</dbReference>
<gene>
    <name evidence="7" type="ORF">BTA35_0206200</name>
</gene>
<evidence type="ECO:0000256" key="2">
    <source>
        <dbReference type="ARBA" id="ARBA00023224"/>
    </source>
</evidence>
<evidence type="ECO:0000313" key="7">
    <source>
        <dbReference type="EMBL" id="OOV87620.1"/>
    </source>
</evidence>
<comment type="caution">
    <text evidence="7">The sequence shown here is derived from an EMBL/GenBank/DDBJ whole genome shotgun (WGS) entry which is preliminary data.</text>
</comment>
<organism evidence="7 8">
    <name type="scientific">Oceanospirillum linum</name>
    <dbReference type="NCBI Taxonomy" id="966"/>
    <lineage>
        <taxon>Bacteria</taxon>
        <taxon>Pseudomonadati</taxon>
        <taxon>Pseudomonadota</taxon>
        <taxon>Gammaproteobacteria</taxon>
        <taxon>Oceanospirillales</taxon>
        <taxon>Oceanospirillaceae</taxon>
        <taxon>Oceanospirillum</taxon>
    </lineage>
</organism>
<dbReference type="GO" id="GO:0006935">
    <property type="term" value="P:chemotaxis"/>
    <property type="evidence" value="ECO:0007669"/>
    <property type="project" value="UniProtKB-ARBA"/>
</dbReference>
<accession>A0A1T1HD11</accession>
<name>A0A1T1HD11_OCELI</name>
<dbReference type="PROSITE" id="PS50111">
    <property type="entry name" value="CHEMOTAXIS_TRANSDUC_2"/>
    <property type="match status" value="1"/>
</dbReference>
<evidence type="ECO:0000256" key="1">
    <source>
        <dbReference type="ARBA" id="ARBA00004370"/>
    </source>
</evidence>
<dbReference type="GO" id="GO:0007165">
    <property type="term" value="P:signal transduction"/>
    <property type="evidence" value="ECO:0007669"/>
    <property type="project" value="UniProtKB-KW"/>
</dbReference>
<evidence type="ECO:0000313" key="8">
    <source>
        <dbReference type="Proteomes" id="UP000190064"/>
    </source>
</evidence>
<evidence type="ECO:0000259" key="5">
    <source>
        <dbReference type="PROSITE" id="PS50111"/>
    </source>
</evidence>
<evidence type="ECO:0000259" key="6">
    <source>
        <dbReference type="PROSITE" id="PS50885"/>
    </source>
</evidence>
<feature type="domain" description="HAMP" evidence="6">
    <location>
        <begin position="56"/>
        <end position="103"/>
    </location>
</feature>
<dbReference type="STRING" id="966.BTA35_0206200"/>
<dbReference type="PANTHER" id="PTHR32089">
    <property type="entry name" value="METHYL-ACCEPTING CHEMOTAXIS PROTEIN MCPB"/>
    <property type="match status" value="1"/>
</dbReference>
<evidence type="ECO:0008006" key="9">
    <source>
        <dbReference type="Google" id="ProtNLM"/>
    </source>
</evidence>
<comment type="subcellular location">
    <subcellularLocation>
        <location evidence="1">Membrane</location>
    </subcellularLocation>
</comment>
<dbReference type="PANTHER" id="PTHR32089:SF112">
    <property type="entry name" value="LYSOZYME-LIKE PROTEIN-RELATED"/>
    <property type="match status" value="1"/>
</dbReference>
<dbReference type="PROSITE" id="PS50885">
    <property type="entry name" value="HAMP"/>
    <property type="match status" value="1"/>
</dbReference>
<proteinExistence type="inferred from homology"/>